<accession>A0A8H4PYC2</accession>
<dbReference type="AlphaFoldDB" id="A0A8H4PYC2"/>
<keyword evidence="3" id="KW-1185">Reference proteome</keyword>
<gene>
    <name evidence="2" type="ORF">G6O67_000015</name>
</gene>
<evidence type="ECO:0000313" key="2">
    <source>
        <dbReference type="EMBL" id="KAF4512662.1"/>
    </source>
</evidence>
<comment type="caution">
    <text evidence="2">The sequence shown here is derived from an EMBL/GenBank/DDBJ whole genome shotgun (WGS) entry which is preliminary data.</text>
</comment>
<dbReference type="EMBL" id="JAAVMX010000001">
    <property type="protein sequence ID" value="KAF4512662.1"/>
    <property type="molecule type" value="Genomic_DNA"/>
</dbReference>
<dbReference type="Proteomes" id="UP000557566">
    <property type="component" value="Unassembled WGS sequence"/>
</dbReference>
<name>A0A8H4PYC2_9HYPO</name>
<proteinExistence type="predicted"/>
<evidence type="ECO:0000313" key="3">
    <source>
        <dbReference type="Proteomes" id="UP000557566"/>
    </source>
</evidence>
<protein>
    <submittedName>
        <fullName evidence="2">Uncharacterized protein</fullName>
    </submittedName>
</protein>
<feature type="region of interest" description="Disordered" evidence="1">
    <location>
        <begin position="61"/>
        <end position="96"/>
    </location>
</feature>
<organism evidence="2 3">
    <name type="scientific">Ophiocordyceps sinensis</name>
    <dbReference type="NCBI Taxonomy" id="72228"/>
    <lineage>
        <taxon>Eukaryota</taxon>
        <taxon>Fungi</taxon>
        <taxon>Dikarya</taxon>
        <taxon>Ascomycota</taxon>
        <taxon>Pezizomycotina</taxon>
        <taxon>Sordariomycetes</taxon>
        <taxon>Hypocreomycetidae</taxon>
        <taxon>Hypocreales</taxon>
        <taxon>Ophiocordycipitaceae</taxon>
        <taxon>Ophiocordyceps</taxon>
    </lineage>
</organism>
<sequence>MSLDRRGRPDFSLLLSSPPTDAMRNIFNISFATVTSTGPPSNAAANAARTRSAVAAALQEQKTEWSARHPDDFGGNAAANRRGDRTRDPNGVVRGQPVSSVLGRHHLLVAIILVAGFRSVGTDVPTTLVAKLTVKFSVAEVTKVVFPAESGSKYLGITSYLVKTDDSAAPRDRFTTVRSQGMGCMALSLVCEAPLCSPPLPPSPPLLSRCHCREDS</sequence>
<reference evidence="2 3" key="1">
    <citation type="journal article" date="2020" name="Genome Biol. Evol.">
        <title>A new high-quality draft genome assembly of the Chinese cordyceps Ophiocordyceps sinensis.</title>
        <authorList>
            <person name="Shu R."/>
            <person name="Zhang J."/>
            <person name="Meng Q."/>
            <person name="Zhang H."/>
            <person name="Zhou G."/>
            <person name="Li M."/>
            <person name="Wu P."/>
            <person name="Zhao Y."/>
            <person name="Chen C."/>
            <person name="Qin Q."/>
        </authorList>
    </citation>
    <scope>NUCLEOTIDE SEQUENCE [LARGE SCALE GENOMIC DNA]</scope>
    <source>
        <strain evidence="2 3">IOZ07</strain>
    </source>
</reference>
<evidence type="ECO:0000256" key="1">
    <source>
        <dbReference type="SAM" id="MobiDB-lite"/>
    </source>
</evidence>
<feature type="compositionally biased region" description="Basic and acidic residues" evidence="1">
    <location>
        <begin position="61"/>
        <end position="72"/>
    </location>
</feature>